<accession>A0ABT3PQS1</accession>
<evidence type="ECO:0008006" key="3">
    <source>
        <dbReference type="Google" id="ProtNLM"/>
    </source>
</evidence>
<evidence type="ECO:0000313" key="2">
    <source>
        <dbReference type="Proteomes" id="UP001207918"/>
    </source>
</evidence>
<protein>
    <recommendedName>
        <fullName evidence="3">Antitoxin</fullName>
    </recommendedName>
</protein>
<keyword evidence="2" id="KW-1185">Reference proteome</keyword>
<dbReference type="EMBL" id="JAGGJA010000011">
    <property type="protein sequence ID" value="MCW9708204.1"/>
    <property type="molecule type" value="Genomic_DNA"/>
</dbReference>
<name>A0ABT3PQS1_9BACT</name>
<sequence length="81" mass="9235">MKNKLTLRLDDSLIKRAKKHAKQKGTSVSQMVADYFALIEIEDTSPSKKLPPITSSLTGILKNTDIQEQDYKSYLEDKHLK</sequence>
<dbReference type="Pfam" id="PF19891">
    <property type="entry name" value="DUF6364"/>
    <property type="match status" value="1"/>
</dbReference>
<evidence type="ECO:0000313" key="1">
    <source>
        <dbReference type="EMBL" id="MCW9708204.1"/>
    </source>
</evidence>
<reference evidence="1 2" key="1">
    <citation type="submission" date="2021-03" db="EMBL/GenBank/DDBJ databases">
        <title>Aliifodinibius sp. nov., a new bacterium isolated from saline soil.</title>
        <authorList>
            <person name="Galisteo C."/>
            <person name="De La Haba R."/>
            <person name="Sanchez-Porro C."/>
            <person name="Ventosa A."/>
        </authorList>
    </citation>
    <scope>NUCLEOTIDE SEQUENCE [LARGE SCALE GENOMIC DNA]</scope>
    <source>
        <strain evidence="1 2">1BSP15-2V2</strain>
    </source>
</reference>
<organism evidence="1 2">
    <name type="scientific">Fodinibius salsisoli</name>
    <dbReference type="NCBI Taxonomy" id="2820877"/>
    <lineage>
        <taxon>Bacteria</taxon>
        <taxon>Pseudomonadati</taxon>
        <taxon>Balneolota</taxon>
        <taxon>Balneolia</taxon>
        <taxon>Balneolales</taxon>
        <taxon>Balneolaceae</taxon>
        <taxon>Fodinibius</taxon>
    </lineage>
</organism>
<dbReference type="Proteomes" id="UP001207918">
    <property type="component" value="Unassembled WGS sequence"/>
</dbReference>
<dbReference type="SUPFAM" id="SSF47598">
    <property type="entry name" value="Ribbon-helix-helix"/>
    <property type="match status" value="1"/>
</dbReference>
<comment type="caution">
    <text evidence="1">The sequence shown here is derived from an EMBL/GenBank/DDBJ whole genome shotgun (WGS) entry which is preliminary data.</text>
</comment>
<gene>
    <name evidence="1" type="ORF">J6I44_15165</name>
</gene>
<dbReference type="InterPro" id="IPR010985">
    <property type="entry name" value="Ribbon_hlx_hlx"/>
</dbReference>
<dbReference type="InterPro" id="IPR045944">
    <property type="entry name" value="DUF6364"/>
</dbReference>
<dbReference type="RefSeq" id="WP_265766990.1">
    <property type="nucleotide sequence ID" value="NZ_JAGGJA010000011.1"/>
</dbReference>
<proteinExistence type="predicted"/>